<keyword evidence="1" id="KW-0479">Metal-binding</keyword>
<dbReference type="Proteomes" id="UP001189429">
    <property type="component" value="Unassembled WGS sequence"/>
</dbReference>
<dbReference type="EMBL" id="CAUYUJ010019082">
    <property type="protein sequence ID" value="CAK0888481.1"/>
    <property type="molecule type" value="Genomic_DNA"/>
</dbReference>
<feature type="region of interest" description="Disordered" evidence="2">
    <location>
        <begin position="856"/>
        <end position="963"/>
    </location>
</feature>
<organism evidence="5 6">
    <name type="scientific">Prorocentrum cordatum</name>
    <dbReference type="NCBI Taxonomy" id="2364126"/>
    <lineage>
        <taxon>Eukaryota</taxon>
        <taxon>Sar</taxon>
        <taxon>Alveolata</taxon>
        <taxon>Dinophyceae</taxon>
        <taxon>Prorocentrales</taxon>
        <taxon>Prorocentraceae</taxon>
        <taxon>Prorocentrum</taxon>
    </lineage>
</organism>
<comment type="caution">
    <text evidence="5">The sequence shown here is derived from an EMBL/GenBank/DDBJ whole genome shotgun (WGS) entry which is preliminary data.</text>
</comment>
<feature type="region of interest" description="Disordered" evidence="2">
    <location>
        <begin position="275"/>
        <end position="311"/>
    </location>
</feature>
<proteinExistence type="predicted"/>
<keyword evidence="1" id="KW-0863">Zinc-finger</keyword>
<feature type="compositionally biased region" description="Basic and acidic residues" evidence="2">
    <location>
        <begin position="539"/>
        <end position="560"/>
    </location>
</feature>
<accession>A0ABN9WPD6</accession>
<evidence type="ECO:0000259" key="4">
    <source>
        <dbReference type="PROSITE" id="PS50158"/>
    </source>
</evidence>
<name>A0ABN9WPD6_9DINO</name>
<feature type="domain" description="CCHC-type" evidence="4">
    <location>
        <begin position="259"/>
        <end position="274"/>
    </location>
</feature>
<evidence type="ECO:0000256" key="2">
    <source>
        <dbReference type="SAM" id="MobiDB-lite"/>
    </source>
</evidence>
<evidence type="ECO:0000256" key="1">
    <source>
        <dbReference type="PROSITE-ProRule" id="PRU00047"/>
    </source>
</evidence>
<feature type="region of interest" description="Disordered" evidence="2">
    <location>
        <begin position="523"/>
        <end position="561"/>
    </location>
</feature>
<feature type="compositionally biased region" description="Pro residues" evidence="2">
    <location>
        <begin position="924"/>
        <end position="933"/>
    </location>
</feature>
<keyword evidence="6" id="KW-1185">Reference proteome</keyword>
<keyword evidence="3" id="KW-0812">Transmembrane</keyword>
<dbReference type="InterPro" id="IPR001878">
    <property type="entry name" value="Znf_CCHC"/>
</dbReference>
<gene>
    <name evidence="5" type="ORF">PCOR1329_LOCUS69263</name>
</gene>
<dbReference type="PANTHER" id="PTHR11439">
    <property type="entry name" value="GAG-POL-RELATED RETROTRANSPOSON"/>
    <property type="match status" value="1"/>
</dbReference>
<keyword evidence="1" id="KW-0862">Zinc</keyword>
<evidence type="ECO:0000313" key="6">
    <source>
        <dbReference type="Proteomes" id="UP001189429"/>
    </source>
</evidence>
<feature type="compositionally biased region" description="Basic and acidic residues" evidence="2">
    <location>
        <begin position="231"/>
        <end position="246"/>
    </location>
</feature>
<evidence type="ECO:0000256" key="3">
    <source>
        <dbReference type="SAM" id="Phobius"/>
    </source>
</evidence>
<sequence>MAAIEVVDARTDMRLQRFDGTDEKWGDWSLRFEAYAALLGFEEYMTAAGQRQDPLLNDQLDERARQVSQRLWRLLLTYCEGKAMGVVKLSCKNGLEAWRQLKNEYESRSGNRWAPMLRFILNPQDKWAKDREAGIDFFQSPTAWEAIVAEYVDQSGEAAPEEVKFTFAAARSHIRGYYNQGRTFTRVPDVGGVVPMQVDAVRAQLPNGKANGKGKTYKSDKSGGKSGRYQKGKDSNTKSKGRDGGKRAKNQTEYFDGECGYCGKWGHKRADCRKKKADDSKKEPGHTRTVQGDAASSSAQQPADGTVKAASGYFDGKPDGWVFAVTAQPNGRVAKVGGSILIDSGSDDHLCRRRFVPEAPISAAVDAPRLFDAQQRPLPTAGLRGVEMTMKEGIAATADFLVADVNDDLLSMGKLLRQGSRFNLSLEDGLYMTKGHRSAQLTLGRNSLRPPVVAAGPAAEAHRCRGAAERQDATTAPVLNADSSVGAMRARLRELRVPIYGAKAELWDRPIVADAAVRRSEAERAHKQAVKEQLGIQHDPVDAREPPVPKAPSAEEERQRRLTHLPTAPWCEECIRGKAPDAPHAQVTLEDSERKAPLISFDIGFCKTADEDGDLTKVEDTYATMLVAFSSDAGVVKVIPCPSKSAPPYAIARMKQFAQRLETGRCRLRADSEPATKAILDGVVAELTGKVIPELTPKHSSQSNPAEAAVKIAEGQTRVLRLDLETRYGAKITAAVPIWAWMMRHAGWLHERCSRRAGGQAPHEMATGTPYKGDICTFGETVLRRIARPKHRGLGGGRRLHRREAQWGRGIWVGRSDESQEHLLMTPQGVDRARTVRRLPEGRQADKDLLLSATGIPWATRTAPERSRRPRAAPPVATEIPRADQQQQQQAQPPAGPPEGRADPAQPQAPPQAPGPAVAAGQPQPQPPRPAQPAPGDAVMGAPPPQAERRGLPPEAEASESKRARVAAVHELDVGNIDDPPDAFWEEISDEVEDQTEDMFDVDAQDELDKRLTLEHLQSLLDQGVGEDIPKSEARGSAPISDRLIDFVALKRGFAVMTLGATDAFYQAPEREDVVVDPPQEYLDMLQAEGKSTDTYWKLKRQLPGRRTAAPGWVEHMVGILMDEMRMARCEMAPQFFNNSETDVVVEIHMDSLHMAGPRGALEGFRDELGQHVTFSGGEIHEHGTTYEHLTRLRARFEHGTELKANPKYLDYVAETLNLGSANTAPTPGVPAHKALMGSTSALSSVQAGICRSCVGALMYCAQDTADCQCEVGLLGRMLSGPAVGAFTALKRLVRPTEGANVEPVGYGDSDWAGDLQTRRSQSSGKIEIDNVPMHSFSRRQAIAATSSGVAEYYAATAVAEDLLYFKSLLEFMGFTVATTLLTDSSAARGIVKREGVGKVRSLEARVLWLQQAIKRKLMDLGAVGTDENKADLGTKILGHERFVKLRTMSGIYTDMGQVAESDHQSDEVEFDVGAAARVRRAPGVAASPSATRPAALATITAAVALLQGREGPATEHDGYYDMEVCCMDGVVASDWTSYWLVLVVWALVVAIVFGYAGLRYASWVEQEWLLVQTEPDDARDKKIDPGIGCMLSTSTKSTVDQRIA</sequence>
<keyword evidence="3" id="KW-0472">Membrane</keyword>
<dbReference type="CDD" id="cd09272">
    <property type="entry name" value="RNase_HI_RT_Ty1"/>
    <property type="match status" value="1"/>
</dbReference>
<feature type="transmembrane region" description="Helical" evidence="3">
    <location>
        <begin position="1536"/>
        <end position="1559"/>
    </location>
</feature>
<protein>
    <recommendedName>
        <fullName evidence="4">CCHC-type domain-containing protein</fullName>
    </recommendedName>
</protein>
<feature type="region of interest" description="Disordered" evidence="2">
    <location>
        <begin position="204"/>
        <end position="250"/>
    </location>
</feature>
<keyword evidence="3" id="KW-1133">Transmembrane helix</keyword>
<dbReference type="PROSITE" id="PS50158">
    <property type="entry name" value="ZF_CCHC"/>
    <property type="match status" value="1"/>
</dbReference>
<evidence type="ECO:0000313" key="5">
    <source>
        <dbReference type="EMBL" id="CAK0888481.1"/>
    </source>
</evidence>
<feature type="compositionally biased region" description="Basic and acidic residues" evidence="2">
    <location>
        <begin position="276"/>
        <end position="286"/>
    </location>
</feature>
<dbReference type="PANTHER" id="PTHR11439:SF483">
    <property type="entry name" value="PEPTIDE SYNTHASE GLIP-LIKE, PUTATIVE (AFU_ORTHOLOGUE AFUA_3G12920)-RELATED"/>
    <property type="match status" value="1"/>
</dbReference>
<reference evidence="5" key="1">
    <citation type="submission" date="2023-10" db="EMBL/GenBank/DDBJ databases">
        <authorList>
            <person name="Chen Y."/>
            <person name="Shah S."/>
            <person name="Dougan E. K."/>
            <person name="Thang M."/>
            <person name="Chan C."/>
        </authorList>
    </citation>
    <scope>NUCLEOTIDE SEQUENCE [LARGE SCALE GENOMIC DNA]</scope>
</reference>